<dbReference type="EMBL" id="JBBJCI010000152">
    <property type="protein sequence ID" value="KAK7241795.1"/>
    <property type="molecule type" value="Genomic_DNA"/>
</dbReference>
<evidence type="ECO:0008006" key="5">
    <source>
        <dbReference type="Google" id="ProtNLM"/>
    </source>
</evidence>
<dbReference type="InterPro" id="IPR029063">
    <property type="entry name" value="SAM-dependent_MTases_sf"/>
</dbReference>
<dbReference type="Proteomes" id="UP001363151">
    <property type="component" value="Unassembled WGS sequence"/>
</dbReference>
<dbReference type="Gene3D" id="3.40.50.150">
    <property type="entry name" value="Vaccinia Virus protein VP39"/>
    <property type="match status" value="1"/>
</dbReference>
<keyword evidence="4" id="KW-1185">Reference proteome</keyword>
<keyword evidence="2" id="KW-0732">Signal</keyword>
<organism evidence="3 4">
    <name type="scientific">Aureococcus anophagefferens</name>
    <name type="common">Harmful bloom alga</name>
    <dbReference type="NCBI Taxonomy" id="44056"/>
    <lineage>
        <taxon>Eukaryota</taxon>
        <taxon>Sar</taxon>
        <taxon>Stramenopiles</taxon>
        <taxon>Ochrophyta</taxon>
        <taxon>Pelagophyceae</taxon>
        <taxon>Pelagomonadales</taxon>
        <taxon>Pelagomonadaceae</taxon>
        <taxon>Aureococcus</taxon>
    </lineage>
</organism>
<sequence length="222" mass="23304">MVRSIACLLAVVVPTAAALSTMQRSPAFPRNKDPIAAAMEAAGFPDCGTILELGCGPGEHAPDFARRWPTPTFQPTDADASALRSSDAHAAAADLLGSRIREAALVDVSQRPWPNVEAGAYDGCFSINVVHIMPRSAVGAFFAGAAAALRKGGVLGIYDTWTFAGSYVGPNNERFDESLRAQGYGGVASIEECDAAAAAAGLERRDVAYLPANNQFVTYARR</sequence>
<dbReference type="InterPro" id="IPR010342">
    <property type="entry name" value="DUF938"/>
</dbReference>
<reference evidence="3 4" key="1">
    <citation type="submission" date="2024-03" db="EMBL/GenBank/DDBJ databases">
        <title>Aureococcus anophagefferens CCMP1851 and Kratosvirus quantuckense: Draft genome of a second virus-susceptible host strain in the model system.</title>
        <authorList>
            <person name="Chase E."/>
            <person name="Truchon A.R."/>
            <person name="Schepens W."/>
            <person name="Wilhelm S.W."/>
        </authorList>
    </citation>
    <scope>NUCLEOTIDE SEQUENCE [LARGE SCALE GENOMIC DNA]</scope>
    <source>
        <strain evidence="3 4">CCMP1851</strain>
    </source>
</reference>
<accession>A0ABR1G087</accession>
<dbReference type="PANTHER" id="PTHR20974:SF0">
    <property type="entry name" value="UPF0585 PROTEIN CG18661"/>
    <property type="match status" value="1"/>
</dbReference>
<evidence type="ECO:0000313" key="4">
    <source>
        <dbReference type="Proteomes" id="UP001363151"/>
    </source>
</evidence>
<comment type="caution">
    <text evidence="3">The sequence shown here is derived from an EMBL/GenBank/DDBJ whole genome shotgun (WGS) entry which is preliminary data.</text>
</comment>
<name>A0ABR1G087_AURAN</name>
<proteinExistence type="inferred from homology"/>
<protein>
    <recommendedName>
        <fullName evidence="5">Methyltransferase domain-containing protein</fullName>
    </recommendedName>
</protein>
<gene>
    <name evidence="3" type="ORF">SO694_00019118</name>
</gene>
<evidence type="ECO:0000313" key="3">
    <source>
        <dbReference type="EMBL" id="KAK7241795.1"/>
    </source>
</evidence>
<dbReference type="PANTHER" id="PTHR20974">
    <property type="entry name" value="UPF0585 PROTEIN CG18661"/>
    <property type="match status" value="1"/>
</dbReference>
<evidence type="ECO:0000256" key="2">
    <source>
        <dbReference type="SAM" id="SignalP"/>
    </source>
</evidence>
<dbReference type="SUPFAM" id="SSF53335">
    <property type="entry name" value="S-adenosyl-L-methionine-dependent methyltransferases"/>
    <property type="match status" value="1"/>
</dbReference>
<evidence type="ECO:0000256" key="1">
    <source>
        <dbReference type="ARBA" id="ARBA00008308"/>
    </source>
</evidence>
<feature type="chain" id="PRO_5046655102" description="Methyltransferase domain-containing protein" evidence="2">
    <location>
        <begin position="19"/>
        <end position="222"/>
    </location>
</feature>
<dbReference type="Pfam" id="PF06080">
    <property type="entry name" value="DUF938"/>
    <property type="match status" value="1"/>
</dbReference>
<comment type="similarity">
    <text evidence="1">Belongs to the UPF0585 family.</text>
</comment>
<feature type="signal peptide" evidence="2">
    <location>
        <begin position="1"/>
        <end position="18"/>
    </location>
</feature>